<evidence type="ECO:0008006" key="3">
    <source>
        <dbReference type="Google" id="ProtNLM"/>
    </source>
</evidence>
<keyword evidence="2" id="KW-1185">Reference proteome</keyword>
<reference evidence="1 2" key="1">
    <citation type="submission" date="2019-10" db="EMBL/GenBank/DDBJ databases">
        <title>New species of Slilvanegrellaceae.</title>
        <authorList>
            <person name="Pitt A."/>
            <person name="Hahn M.W."/>
        </authorList>
    </citation>
    <scope>NUCLEOTIDE SEQUENCE [LARGE SCALE GENOMIC DNA]</scope>
    <source>
        <strain evidence="1 2">SP-Ram-0.45-NSY-1</strain>
    </source>
</reference>
<gene>
    <name evidence="1" type="ORF">GCL60_10655</name>
</gene>
<proteinExistence type="predicted"/>
<comment type="caution">
    <text evidence="1">The sequence shown here is derived from an EMBL/GenBank/DDBJ whole genome shotgun (WGS) entry which is preliminary data.</text>
</comment>
<evidence type="ECO:0000313" key="1">
    <source>
        <dbReference type="EMBL" id="KAB8037626.1"/>
    </source>
</evidence>
<organism evidence="1 2">
    <name type="scientific">Silvanigrella paludirubra</name>
    <dbReference type="NCBI Taxonomy" id="2499159"/>
    <lineage>
        <taxon>Bacteria</taxon>
        <taxon>Pseudomonadati</taxon>
        <taxon>Bdellovibrionota</taxon>
        <taxon>Oligoflexia</taxon>
        <taxon>Silvanigrellales</taxon>
        <taxon>Silvanigrellaceae</taxon>
        <taxon>Silvanigrella</taxon>
    </lineage>
</organism>
<dbReference type="AlphaFoldDB" id="A0A6N6VSG1"/>
<dbReference type="RefSeq" id="WP_153420701.1">
    <property type="nucleotide sequence ID" value="NZ_WFLM01000004.1"/>
</dbReference>
<evidence type="ECO:0000313" key="2">
    <source>
        <dbReference type="Proteomes" id="UP000437748"/>
    </source>
</evidence>
<accession>A0A6N6VSG1</accession>
<sequence>MSDIKRLLTQSAGLRAYSIRVGILNKTKKYFSTKYNILSNSIKQYEESPVIKSKVTGQKIYEAFISEGVNVPETWFFDGIGDFPISEEICSKIFYEFDDQESKACSDVLLFKARYKDSEIITIEDNMNSPFYNYGDYVGFIWRKLSQIDSLNKVVCAIELSEGICVRVCSKISNNKVRIEGNKLLNKVIATDLIAPIIFHRPAKCYRLINTSYSLF</sequence>
<dbReference type="EMBL" id="WFLM01000004">
    <property type="protein sequence ID" value="KAB8037626.1"/>
    <property type="molecule type" value="Genomic_DNA"/>
</dbReference>
<protein>
    <recommendedName>
        <fullName evidence="3">Peptidase S24/S26A/S26B/S26C domain-containing protein</fullName>
    </recommendedName>
</protein>
<dbReference type="Proteomes" id="UP000437748">
    <property type="component" value="Unassembled WGS sequence"/>
</dbReference>
<dbReference type="OrthoDB" id="5292240at2"/>
<name>A0A6N6VSG1_9BACT</name>